<dbReference type="AlphaFoldDB" id="A0A8S4AC59"/>
<keyword evidence="7" id="KW-0949">S-adenosyl-L-methionine</keyword>
<comment type="function">
    <text evidence="9">Probable S-adenosyl-L-methionine-dependent methyltransferase that acts as a component of the wybutosine biosynthesis pathway. Wybutosine is a hyper modified guanosine with a tricyclic base found at the 3'-position adjacent to the anticodon of eukaryotic phenylalanine tRNA.</text>
</comment>
<name>A0A8S4AC59_9EUPU</name>
<dbReference type="InterPro" id="IPR036602">
    <property type="entry name" value="tRNA_yW-synthesising-like_sf"/>
</dbReference>
<dbReference type="InterPro" id="IPR003827">
    <property type="entry name" value="tRNA_yW-synthesising"/>
</dbReference>
<dbReference type="Proteomes" id="UP000678393">
    <property type="component" value="Unassembled WGS sequence"/>
</dbReference>
<evidence type="ECO:0000256" key="7">
    <source>
        <dbReference type="ARBA" id="ARBA00022691"/>
    </source>
</evidence>
<evidence type="ECO:0000256" key="4">
    <source>
        <dbReference type="ARBA" id="ARBA00016536"/>
    </source>
</evidence>
<evidence type="ECO:0000256" key="1">
    <source>
        <dbReference type="ARBA" id="ARBA00004797"/>
    </source>
</evidence>
<accession>A0A8S4AC59</accession>
<evidence type="ECO:0000256" key="12">
    <source>
        <dbReference type="SAM" id="MobiDB-lite"/>
    </source>
</evidence>
<evidence type="ECO:0000256" key="8">
    <source>
        <dbReference type="ARBA" id="ARBA00022694"/>
    </source>
</evidence>
<protein>
    <recommendedName>
        <fullName evidence="4">tRNA wybutosine-synthesizing protein 3 homolog</fullName>
        <ecNumber evidence="3">2.1.1.282</ecNumber>
    </recommendedName>
    <alternativeName>
        <fullName evidence="10">tRNA(Phe) 7-((3-amino-3-carboxypropyl)-4-demethylwyosine(37)-N(4))-methyltransferase</fullName>
    </alternativeName>
</protein>
<keyword evidence="5" id="KW-0489">Methyltransferase</keyword>
<dbReference type="Gene3D" id="3.30.1960.10">
    <property type="entry name" value="tRNA wybutosine-synthesizing-like"/>
    <property type="match status" value="1"/>
</dbReference>
<dbReference type="EC" id="2.1.1.282" evidence="3"/>
<dbReference type="SUPFAM" id="SSF111278">
    <property type="entry name" value="SSo0622-like"/>
    <property type="match status" value="1"/>
</dbReference>
<evidence type="ECO:0000256" key="10">
    <source>
        <dbReference type="ARBA" id="ARBA00030554"/>
    </source>
</evidence>
<evidence type="ECO:0000256" key="5">
    <source>
        <dbReference type="ARBA" id="ARBA00022603"/>
    </source>
</evidence>
<feature type="region of interest" description="Disordered" evidence="12">
    <location>
        <begin position="199"/>
        <end position="244"/>
    </location>
</feature>
<dbReference type="Pfam" id="PF02676">
    <property type="entry name" value="TYW3"/>
    <property type="match status" value="1"/>
</dbReference>
<keyword evidence="8" id="KW-0819">tRNA processing</keyword>
<comment type="similarity">
    <text evidence="2">Belongs to the TYW3 family.</text>
</comment>
<dbReference type="GO" id="GO:0008168">
    <property type="term" value="F:methyltransferase activity"/>
    <property type="evidence" value="ECO:0007669"/>
    <property type="project" value="UniProtKB-KW"/>
</dbReference>
<dbReference type="FunFam" id="3.30.1960.10:FF:000001">
    <property type="entry name" value="tRNA wybutosine-synthesizing protein 3 homolog"/>
    <property type="match status" value="1"/>
</dbReference>
<dbReference type="OrthoDB" id="263283at2759"/>
<dbReference type="EMBL" id="CAJHNH020008544">
    <property type="protein sequence ID" value="CAG5136566.1"/>
    <property type="molecule type" value="Genomic_DNA"/>
</dbReference>
<reference evidence="14" key="1">
    <citation type="submission" date="2021-04" db="EMBL/GenBank/DDBJ databases">
        <authorList>
            <consortium name="Molecular Ecology Group"/>
        </authorList>
    </citation>
    <scope>NUCLEOTIDE SEQUENCE</scope>
</reference>
<feature type="domain" description="tRNA wybutosine-synthesizing protein" evidence="13">
    <location>
        <begin position="16"/>
        <end position="192"/>
    </location>
</feature>
<keyword evidence="6" id="KW-0808">Transferase</keyword>
<evidence type="ECO:0000256" key="6">
    <source>
        <dbReference type="ARBA" id="ARBA00022679"/>
    </source>
</evidence>
<keyword evidence="15" id="KW-1185">Reference proteome</keyword>
<dbReference type="PANTHER" id="PTHR48418">
    <property type="entry name" value="TRNA WYBUTOSINE-SYNTHESIZING PROTEIN 3"/>
    <property type="match status" value="1"/>
</dbReference>
<comment type="pathway">
    <text evidence="1">tRNA modification; wybutosine-tRNA(Phe) biosynthesis.</text>
</comment>
<organism evidence="14 15">
    <name type="scientific">Candidula unifasciata</name>
    <dbReference type="NCBI Taxonomy" id="100452"/>
    <lineage>
        <taxon>Eukaryota</taxon>
        <taxon>Metazoa</taxon>
        <taxon>Spiralia</taxon>
        <taxon>Lophotrochozoa</taxon>
        <taxon>Mollusca</taxon>
        <taxon>Gastropoda</taxon>
        <taxon>Heterobranchia</taxon>
        <taxon>Euthyneura</taxon>
        <taxon>Panpulmonata</taxon>
        <taxon>Eupulmonata</taxon>
        <taxon>Stylommatophora</taxon>
        <taxon>Helicina</taxon>
        <taxon>Helicoidea</taxon>
        <taxon>Geomitridae</taxon>
        <taxon>Candidula</taxon>
    </lineage>
</organism>
<evidence type="ECO:0000256" key="9">
    <source>
        <dbReference type="ARBA" id="ARBA00025378"/>
    </source>
</evidence>
<evidence type="ECO:0000256" key="3">
    <source>
        <dbReference type="ARBA" id="ARBA00012750"/>
    </source>
</evidence>
<sequence length="264" mass="29462">MISCGEFAKQKSDRLKHADLSRKGSVDEALHDVVNLINSMPMYFTTSSCSGRTIVVQNQNAENKIQKNGCKWLHVTHDKVQVVDIENAVEDLTGEAVFKFEPMVMHVQCQSLEDARRMHQAAVAAGFRNSGITVGTKGKIITAIRSTHSLEAPLSSEGKILVSNDYLKYLTASANRKLEENFARIHRFHELVKLFPEDQPGTQLNTKSRKKKRNSAKTERLAKTDQSAKTEQSESHPDVVISKTNSADNTTLDLDFSLSLFDQS</sequence>
<gene>
    <name evidence="14" type="ORF">CUNI_LOCUS22124</name>
</gene>
<evidence type="ECO:0000313" key="14">
    <source>
        <dbReference type="EMBL" id="CAG5136566.1"/>
    </source>
</evidence>
<feature type="compositionally biased region" description="Basic and acidic residues" evidence="12">
    <location>
        <begin position="216"/>
        <end position="237"/>
    </location>
</feature>
<evidence type="ECO:0000256" key="11">
    <source>
        <dbReference type="ARBA" id="ARBA00049202"/>
    </source>
</evidence>
<dbReference type="GO" id="GO:0008033">
    <property type="term" value="P:tRNA processing"/>
    <property type="evidence" value="ECO:0007669"/>
    <property type="project" value="UniProtKB-KW"/>
</dbReference>
<comment type="caution">
    <text evidence="14">The sequence shown here is derived from an EMBL/GenBank/DDBJ whole genome shotgun (WGS) entry which is preliminary data.</text>
</comment>
<comment type="catalytic activity">
    <reaction evidence="11">
        <text>4-demethyl-7-[(3S)-3-amino-3-carboxypropyl]wyosine(37) in tRNA(Phe) + S-adenosyl-L-methionine = 7-[(3S)-3-amino-3-carboxypropyl]wyosine(37) in tRNA(Phe) + S-adenosyl-L-homocysteine + H(+)</text>
        <dbReference type="Rhea" id="RHEA:36635"/>
        <dbReference type="Rhea" id="RHEA-COMP:10378"/>
        <dbReference type="Rhea" id="RHEA-COMP:10379"/>
        <dbReference type="ChEBI" id="CHEBI:15378"/>
        <dbReference type="ChEBI" id="CHEBI:57856"/>
        <dbReference type="ChEBI" id="CHEBI:59789"/>
        <dbReference type="ChEBI" id="CHEBI:73543"/>
        <dbReference type="ChEBI" id="CHEBI:73550"/>
        <dbReference type="EC" id="2.1.1.282"/>
    </reaction>
</comment>
<evidence type="ECO:0000256" key="2">
    <source>
        <dbReference type="ARBA" id="ARBA00008569"/>
    </source>
</evidence>
<evidence type="ECO:0000313" key="15">
    <source>
        <dbReference type="Proteomes" id="UP000678393"/>
    </source>
</evidence>
<proteinExistence type="inferred from homology"/>
<evidence type="ECO:0000259" key="13">
    <source>
        <dbReference type="Pfam" id="PF02676"/>
    </source>
</evidence>
<dbReference type="GO" id="GO:0032259">
    <property type="term" value="P:methylation"/>
    <property type="evidence" value="ECO:0007669"/>
    <property type="project" value="UniProtKB-KW"/>
</dbReference>
<dbReference type="PANTHER" id="PTHR48418:SF1">
    <property type="entry name" value="TRNA WYBUTOSINE-SYNTHESIZING PROTEIN 3"/>
    <property type="match status" value="1"/>
</dbReference>